<proteinExistence type="predicted"/>
<feature type="chain" id="PRO_5015203031" evidence="1">
    <location>
        <begin position="18"/>
        <end position="89"/>
    </location>
</feature>
<organism evidence="2">
    <name type="scientific">Rhizophora mucronata</name>
    <name type="common">Asiatic mangrove</name>
    <dbReference type="NCBI Taxonomy" id="61149"/>
    <lineage>
        <taxon>Eukaryota</taxon>
        <taxon>Viridiplantae</taxon>
        <taxon>Streptophyta</taxon>
        <taxon>Embryophyta</taxon>
        <taxon>Tracheophyta</taxon>
        <taxon>Spermatophyta</taxon>
        <taxon>Magnoliopsida</taxon>
        <taxon>eudicotyledons</taxon>
        <taxon>Gunneridae</taxon>
        <taxon>Pentapetalae</taxon>
        <taxon>rosids</taxon>
        <taxon>fabids</taxon>
        <taxon>Malpighiales</taxon>
        <taxon>Rhizophoraceae</taxon>
        <taxon>Rhizophora</taxon>
    </lineage>
</organism>
<protein>
    <submittedName>
        <fullName evidence="2">Uncharacterized protein</fullName>
    </submittedName>
</protein>
<feature type="signal peptide" evidence="1">
    <location>
        <begin position="1"/>
        <end position="17"/>
    </location>
</feature>
<sequence length="89" mass="10447">MVEMAIVLLFACCSVHGHTVGLVIYLYQKRQKSHYIISGCQFDWVYILSGLHCSDTNWVLFWFCPIFWVHMSVYDHRYISPLYLPSDGP</sequence>
<accession>A0A2P2PK50</accession>
<evidence type="ECO:0000256" key="1">
    <source>
        <dbReference type="SAM" id="SignalP"/>
    </source>
</evidence>
<name>A0A2P2PK50_RHIMU</name>
<dbReference type="AlphaFoldDB" id="A0A2P2PK50"/>
<dbReference type="EMBL" id="GGEC01074588">
    <property type="protein sequence ID" value="MBX55072.1"/>
    <property type="molecule type" value="Transcribed_RNA"/>
</dbReference>
<keyword evidence="1" id="KW-0732">Signal</keyword>
<reference evidence="2" key="1">
    <citation type="submission" date="2018-02" db="EMBL/GenBank/DDBJ databases">
        <title>Rhizophora mucronata_Transcriptome.</title>
        <authorList>
            <person name="Meera S.P."/>
            <person name="Sreeshan A."/>
            <person name="Augustine A."/>
        </authorList>
    </citation>
    <scope>NUCLEOTIDE SEQUENCE</scope>
    <source>
        <tissue evidence="2">Leaf</tissue>
    </source>
</reference>
<evidence type="ECO:0000313" key="2">
    <source>
        <dbReference type="EMBL" id="MBX55072.1"/>
    </source>
</evidence>